<name>A0A7S4MUT8_9STRA</name>
<evidence type="ECO:0000256" key="1">
    <source>
        <dbReference type="SAM" id="MobiDB-lite"/>
    </source>
</evidence>
<evidence type="ECO:0000313" key="2">
    <source>
        <dbReference type="EMBL" id="CAE2244708.1"/>
    </source>
</evidence>
<proteinExistence type="predicted"/>
<sequence length="141" mass="15644">MRKEPKGGVSAAWRRNRRMRGISGGSVAVSAGGPNDDGPRRWRLQQKCDGRKKKVLWWRRKGGGKVQLELVTGGGGNFRRRRRARGGGTKPRRFTTDIATPSRTRRECVVVVRAGRSVISHALRGELEPAPPTRVVLIVRG</sequence>
<dbReference type="EMBL" id="HBKQ01026729">
    <property type="protein sequence ID" value="CAE2244708.1"/>
    <property type="molecule type" value="Transcribed_RNA"/>
</dbReference>
<reference evidence="2" key="1">
    <citation type="submission" date="2021-01" db="EMBL/GenBank/DDBJ databases">
        <authorList>
            <person name="Corre E."/>
            <person name="Pelletier E."/>
            <person name="Niang G."/>
            <person name="Scheremetjew M."/>
            <person name="Finn R."/>
            <person name="Kale V."/>
            <person name="Holt S."/>
            <person name="Cochrane G."/>
            <person name="Meng A."/>
            <person name="Brown T."/>
            <person name="Cohen L."/>
        </authorList>
    </citation>
    <scope>NUCLEOTIDE SEQUENCE</scope>
    <source>
        <strain evidence="2">Isolate 1302-5</strain>
    </source>
</reference>
<accession>A0A7S4MUT8</accession>
<gene>
    <name evidence="2" type="ORF">OAUR00152_LOCUS18097</name>
</gene>
<organism evidence="2">
    <name type="scientific">Odontella aurita</name>
    <dbReference type="NCBI Taxonomy" id="265563"/>
    <lineage>
        <taxon>Eukaryota</taxon>
        <taxon>Sar</taxon>
        <taxon>Stramenopiles</taxon>
        <taxon>Ochrophyta</taxon>
        <taxon>Bacillariophyta</taxon>
        <taxon>Mediophyceae</taxon>
        <taxon>Biddulphiophycidae</taxon>
        <taxon>Eupodiscales</taxon>
        <taxon>Odontellaceae</taxon>
        <taxon>Odontella</taxon>
    </lineage>
</organism>
<protein>
    <submittedName>
        <fullName evidence="2">Uncharacterized protein</fullName>
    </submittedName>
</protein>
<feature type="compositionally biased region" description="Basic residues" evidence="1">
    <location>
        <begin position="78"/>
        <end position="93"/>
    </location>
</feature>
<feature type="region of interest" description="Disordered" evidence="1">
    <location>
        <begin position="1"/>
        <end position="42"/>
    </location>
</feature>
<feature type="region of interest" description="Disordered" evidence="1">
    <location>
        <begin position="77"/>
        <end position="96"/>
    </location>
</feature>
<dbReference type="AlphaFoldDB" id="A0A7S4MUT8"/>